<sequence>MRRRLTPRWERDLSAQRCFKPTNPFFLLSTFKECSLPSHCHDAHSALQLEFFSNFHYTVLNYCIRHELRCNLLAEVLGFLTEANLLEDYLGSRVIPM</sequence>
<evidence type="ECO:0000313" key="2">
    <source>
        <dbReference type="Proteomes" id="UP001054837"/>
    </source>
</evidence>
<comment type="caution">
    <text evidence="1">The sequence shown here is derived from an EMBL/GenBank/DDBJ whole genome shotgun (WGS) entry which is preliminary data.</text>
</comment>
<name>A0AAV4R9S7_9ARAC</name>
<accession>A0AAV4R9S7</accession>
<proteinExistence type="predicted"/>
<organism evidence="1 2">
    <name type="scientific">Caerostris darwini</name>
    <dbReference type="NCBI Taxonomy" id="1538125"/>
    <lineage>
        <taxon>Eukaryota</taxon>
        <taxon>Metazoa</taxon>
        <taxon>Ecdysozoa</taxon>
        <taxon>Arthropoda</taxon>
        <taxon>Chelicerata</taxon>
        <taxon>Arachnida</taxon>
        <taxon>Araneae</taxon>
        <taxon>Araneomorphae</taxon>
        <taxon>Entelegynae</taxon>
        <taxon>Araneoidea</taxon>
        <taxon>Araneidae</taxon>
        <taxon>Caerostris</taxon>
    </lineage>
</organism>
<dbReference type="AlphaFoldDB" id="A0AAV4R9S7"/>
<dbReference type="EMBL" id="BPLQ01005770">
    <property type="protein sequence ID" value="GIY17051.1"/>
    <property type="molecule type" value="Genomic_DNA"/>
</dbReference>
<gene>
    <name evidence="1" type="ORF">CDAR_77061</name>
</gene>
<keyword evidence="2" id="KW-1185">Reference proteome</keyword>
<protein>
    <submittedName>
        <fullName evidence="1">Uncharacterized protein</fullName>
    </submittedName>
</protein>
<evidence type="ECO:0000313" key="1">
    <source>
        <dbReference type="EMBL" id="GIY17051.1"/>
    </source>
</evidence>
<reference evidence="1 2" key="1">
    <citation type="submission" date="2021-06" db="EMBL/GenBank/DDBJ databases">
        <title>Caerostris darwini draft genome.</title>
        <authorList>
            <person name="Kono N."/>
            <person name="Arakawa K."/>
        </authorList>
    </citation>
    <scope>NUCLEOTIDE SEQUENCE [LARGE SCALE GENOMIC DNA]</scope>
</reference>
<dbReference type="Proteomes" id="UP001054837">
    <property type="component" value="Unassembled WGS sequence"/>
</dbReference>